<evidence type="ECO:0000313" key="9">
    <source>
        <dbReference type="Proteomes" id="UP000182060"/>
    </source>
</evidence>
<name>A0AAC9IUD9_9BURK</name>
<reference evidence="8" key="1">
    <citation type="journal article" date="2017" name="Appl. Environ. Microbiol.">
        <title>Microdiversification of a pelagic Polynucleobacter species is mainly driven by acquisition of genomic islands from a partially interspecific gene pool.</title>
        <authorList>
            <person name="Hoetzinger M."/>
            <person name="Hahn M.W."/>
            <person name="Jezberova J."/>
            <person name="Schmidt J."/>
            <person name="Koll U."/>
        </authorList>
    </citation>
    <scope>NUCLEOTIDE SEQUENCE</scope>
    <source>
        <strain evidence="8">MWH-RechtKol4</strain>
    </source>
</reference>
<dbReference type="Pfam" id="PF01566">
    <property type="entry name" value="Nramp"/>
    <property type="match status" value="1"/>
</dbReference>
<evidence type="ECO:0000313" key="8">
    <source>
        <dbReference type="EMBL" id="APC00705.1"/>
    </source>
</evidence>
<keyword evidence="3 7" id="KW-0812">Transmembrane</keyword>
<feature type="transmembrane region" description="Helical" evidence="7">
    <location>
        <begin position="93"/>
        <end position="112"/>
    </location>
</feature>
<keyword evidence="6 7" id="KW-0472">Membrane</keyword>
<dbReference type="GO" id="GO:0005384">
    <property type="term" value="F:manganese ion transmembrane transporter activity"/>
    <property type="evidence" value="ECO:0007669"/>
    <property type="project" value="TreeGrafter"/>
</dbReference>
<feature type="transmembrane region" description="Helical" evidence="7">
    <location>
        <begin position="375"/>
        <end position="398"/>
    </location>
</feature>
<evidence type="ECO:0000256" key="7">
    <source>
        <dbReference type="SAM" id="Phobius"/>
    </source>
</evidence>
<dbReference type="PANTHER" id="PTHR11706">
    <property type="entry name" value="SOLUTE CARRIER PROTEIN FAMILY 11 MEMBER"/>
    <property type="match status" value="1"/>
</dbReference>
<feature type="transmembrane region" description="Helical" evidence="7">
    <location>
        <begin position="64"/>
        <end position="81"/>
    </location>
</feature>
<comment type="subcellular location">
    <subcellularLocation>
        <location evidence="1">Membrane</location>
        <topology evidence="1">Multi-pass membrane protein</topology>
    </subcellularLocation>
</comment>
<dbReference type="GO" id="GO:0015086">
    <property type="term" value="F:cadmium ion transmembrane transporter activity"/>
    <property type="evidence" value="ECO:0007669"/>
    <property type="project" value="TreeGrafter"/>
</dbReference>
<dbReference type="EMBL" id="CP015017">
    <property type="protein sequence ID" value="APC00705.1"/>
    <property type="molecule type" value="Genomic_DNA"/>
</dbReference>
<evidence type="ECO:0000256" key="1">
    <source>
        <dbReference type="ARBA" id="ARBA00004141"/>
    </source>
</evidence>
<accession>A0AAC9IUD9</accession>
<evidence type="ECO:0000256" key="2">
    <source>
        <dbReference type="ARBA" id="ARBA00022448"/>
    </source>
</evidence>
<evidence type="ECO:0000256" key="4">
    <source>
        <dbReference type="ARBA" id="ARBA00022847"/>
    </source>
</evidence>
<feature type="transmembrane region" description="Helical" evidence="7">
    <location>
        <begin position="194"/>
        <end position="218"/>
    </location>
</feature>
<dbReference type="AlphaFoldDB" id="A0AAC9IUD9"/>
<dbReference type="GO" id="GO:0015293">
    <property type="term" value="F:symporter activity"/>
    <property type="evidence" value="ECO:0007669"/>
    <property type="project" value="UniProtKB-KW"/>
</dbReference>
<protein>
    <submittedName>
        <fullName evidence="8">Iron transporter</fullName>
    </submittedName>
</protein>
<feature type="transmembrane region" description="Helical" evidence="7">
    <location>
        <begin position="259"/>
        <end position="282"/>
    </location>
</feature>
<proteinExistence type="predicted"/>
<keyword evidence="4" id="KW-0769">Symport</keyword>
<keyword evidence="5 7" id="KW-1133">Transmembrane helix</keyword>
<evidence type="ECO:0000256" key="5">
    <source>
        <dbReference type="ARBA" id="ARBA00022989"/>
    </source>
</evidence>
<keyword evidence="2" id="KW-0813">Transport</keyword>
<sequence>MNDDSLLLPIVNFSAIWARIKQHPLSRVGPGLVTGVADDDPSGIVTYSQAGAQFGLNMLWTMPFAYPLMSTIQVLCARIGRVTGRGLSANMKLAFPPAVLIALVSILLIANVLNIAADIAAMGEVAQLVTGINWHIMTGVFVLLTLILQILIPYRHYVFFLKWLSLSLLAYGAVLFTVHVPWGEVVWKTFFPTITFNAASAAVVVGIFGTTISPYLFFWQASQEVEDMNLRHENSLLLGNAKEVHSELRRIQWDTWSGMLYSNVAAYCIILATAVTLHAVGIRDINTAAEAASALRPLAGEFAFMLFALGILGVGLMGVPVLAGSAAYALSEVFGWRSSLEDSAAQAGKFYAIIAISVLGALAIQYSPISPMKALFWSAVLNGVVAVPLMVAIMILSSRSSVMGPHVATLSMKILGWLATGFMAVAAVYMFVA</sequence>
<dbReference type="Proteomes" id="UP000182060">
    <property type="component" value="Chromosome"/>
</dbReference>
<evidence type="ECO:0000256" key="6">
    <source>
        <dbReference type="ARBA" id="ARBA00023136"/>
    </source>
</evidence>
<dbReference type="GO" id="GO:0034755">
    <property type="term" value="P:iron ion transmembrane transport"/>
    <property type="evidence" value="ECO:0007669"/>
    <property type="project" value="TreeGrafter"/>
</dbReference>
<dbReference type="InterPro" id="IPR001046">
    <property type="entry name" value="NRAMP_fam"/>
</dbReference>
<feature type="transmembrane region" description="Helical" evidence="7">
    <location>
        <begin position="159"/>
        <end position="182"/>
    </location>
</feature>
<feature type="transmembrane region" description="Helical" evidence="7">
    <location>
        <begin position="410"/>
        <end position="432"/>
    </location>
</feature>
<dbReference type="GO" id="GO:0005886">
    <property type="term" value="C:plasma membrane"/>
    <property type="evidence" value="ECO:0007669"/>
    <property type="project" value="TreeGrafter"/>
</dbReference>
<evidence type="ECO:0000256" key="3">
    <source>
        <dbReference type="ARBA" id="ARBA00022692"/>
    </source>
</evidence>
<feature type="transmembrane region" description="Helical" evidence="7">
    <location>
        <begin position="132"/>
        <end position="152"/>
    </location>
</feature>
<dbReference type="PANTHER" id="PTHR11706:SF33">
    <property type="entry name" value="NATURAL RESISTANCE-ASSOCIATED MACROPHAGE PROTEIN 2"/>
    <property type="match status" value="1"/>
</dbReference>
<gene>
    <name evidence="8" type="ORF">AOC25_03225</name>
</gene>
<feature type="transmembrane region" description="Helical" evidence="7">
    <location>
        <begin position="350"/>
        <end position="369"/>
    </location>
</feature>
<organism evidence="8 9">
    <name type="scientific">Polynucleobacter asymbioticus</name>
    <dbReference type="NCBI Taxonomy" id="576611"/>
    <lineage>
        <taxon>Bacteria</taxon>
        <taxon>Pseudomonadati</taxon>
        <taxon>Pseudomonadota</taxon>
        <taxon>Betaproteobacteria</taxon>
        <taxon>Burkholderiales</taxon>
        <taxon>Burkholderiaceae</taxon>
        <taxon>Polynucleobacter</taxon>
    </lineage>
</organism>
<feature type="transmembrane region" description="Helical" evidence="7">
    <location>
        <begin position="302"/>
        <end position="330"/>
    </location>
</feature>